<comment type="caution">
    <text evidence="2">The sequence shown here is derived from an EMBL/GenBank/DDBJ whole genome shotgun (WGS) entry which is preliminary data.</text>
</comment>
<dbReference type="EMBL" id="BQKI01000003">
    <property type="protein sequence ID" value="GJM89970.1"/>
    <property type="molecule type" value="Genomic_DNA"/>
</dbReference>
<name>A0AAV5BUF5_ELECO</name>
<feature type="compositionally biased region" description="Low complexity" evidence="1">
    <location>
        <begin position="15"/>
        <end position="55"/>
    </location>
</feature>
<proteinExistence type="predicted"/>
<feature type="region of interest" description="Disordered" evidence="1">
    <location>
        <begin position="1"/>
        <end position="83"/>
    </location>
</feature>
<evidence type="ECO:0000313" key="2">
    <source>
        <dbReference type="EMBL" id="GJM89970.1"/>
    </source>
</evidence>
<accession>A0AAV5BUF5</accession>
<reference evidence="2" key="2">
    <citation type="submission" date="2021-12" db="EMBL/GenBank/DDBJ databases">
        <title>Resequencing data analysis of finger millet.</title>
        <authorList>
            <person name="Hatakeyama M."/>
            <person name="Aluri S."/>
            <person name="Balachadran M.T."/>
            <person name="Sivarajan S.R."/>
            <person name="Poveda L."/>
            <person name="Shimizu-Inatsugi R."/>
            <person name="Schlapbach R."/>
            <person name="Sreeman S.M."/>
            <person name="Shimizu K.K."/>
        </authorList>
    </citation>
    <scope>NUCLEOTIDE SEQUENCE</scope>
</reference>
<sequence length="83" mass="8330">MKLERGGKECNATQSKSPSFLSSSSVTVGSLSLISFGRSGSRSTAGGARRAASSGEPPLNASGVEAVTADRHDAHGVPVDELG</sequence>
<reference evidence="2" key="1">
    <citation type="journal article" date="2018" name="DNA Res.">
        <title>Multiple hybrid de novo genome assembly of finger millet, an orphan allotetraploid crop.</title>
        <authorList>
            <person name="Hatakeyama M."/>
            <person name="Aluri S."/>
            <person name="Balachadran M.T."/>
            <person name="Sivarajan S.R."/>
            <person name="Patrignani A."/>
            <person name="Gruter S."/>
            <person name="Poveda L."/>
            <person name="Shimizu-Inatsugi R."/>
            <person name="Baeten J."/>
            <person name="Francoijs K.J."/>
            <person name="Nataraja K.N."/>
            <person name="Reddy Y.A.N."/>
            <person name="Phadnis S."/>
            <person name="Ravikumar R.L."/>
            <person name="Schlapbach R."/>
            <person name="Sreeman S.M."/>
            <person name="Shimizu K.K."/>
        </authorList>
    </citation>
    <scope>NUCLEOTIDE SEQUENCE</scope>
</reference>
<dbReference type="AlphaFoldDB" id="A0AAV5BUF5"/>
<evidence type="ECO:0000256" key="1">
    <source>
        <dbReference type="SAM" id="MobiDB-lite"/>
    </source>
</evidence>
<protein>
    <submittedName>
        <fullName evidence="2">Uncharacterized protein</fullName>
    </submittedName>
</protein>
<dbReference type="Proteomes" id="UP001054889">
    <property type="component" value="Unassembled WGS sequence"/>
</dbReference>
<gene>
    <name evidence="2" type="primary">ga06202</name>
    <name evidence="2" type="ORF">PR202_ga06202</name>
</gene>
<organism evidence="2 3">
    <name type="scientific">Eleusine coracana subsp. coracana</name>
    <dbReference type="NCBI Taxonomy" id="191504"/>
    <lineage>
        <taxon>Eukaryota</taxon>
        <taxon>Viridiplantae</taxon>
        <taxon>Streptophyta</taxon>
        <taxon>Embryophyta</taxon>
        <taxon>Tracheophyta</taxon>
        <taxon>Spermatophyta</taxon>
        <taxon>Magnoliopsida</taxon>
        <taxon>Liliopsida</taxon>
        <taxon>Poales</taxon>
        <taxon>Poaceae</taxon>
        <taxon>PACMAD clade</taxon>
        <taxon>Chloridoideae</taxon>
        <taxon>Cynodonteae</taxon>
        <taxon>Eleusininae</taxon>
        <taxon>Eleusine</taxon>
    </lineage>
</organism>
<keyword evidence="3" id="KW-1185">Reference proteome</keyword>
<evidence type="ECO:0000313" key="3">
    <source>
        <dbReference type="Proteomes" id="UP001054889"/>
    </source>
</evidence>